<proteinExistence type="predicted"/>
<evidence type="ECO:0000313" key="3">
    <source>
        <dbReference type="Proteomes" id="UP000199079"/>
    </source>
</evidence>
<sequence>MTDGSDPADGTETWLTPSRFVWLALLAVGLIVASFVVRGLSRLVVGYGTAMALSAPFLAAGGLLVVGLTLRGLLDLIGIAPIDDA</sequence>
<keyword evidence="1" id="KW-0472">Membrane</keyword>
<protein>
    <submittedName>
        <fullName evidence="2">Uncharacterized protein</fullName>
    </submittedName>
</protein>
<feature type="transmembrane region" description="Helical" evidence="1">
    <location>
        <begin position="20"/>
        <end position="37"/>
    </location>
</feature>
<reference evidence="3" key="1">
    <citation type="submission" date="2016-10" db="EMBL/GenBank/DDBJ databases">
        <authorList>
            <person name="Varghese N."/>
            <person name="Submissions S."/>
        </authorList>
    </citation>
    <scope>NUCLEOTIDE SEQUENCE [LARGE SCALE GENOMIC DNA]</scope>
    <source>
        <strain evidence="3">DC30,IBRC 10041,KCTC 4046</strain>
    </source>
</reference>
<evidence type="ECO:0000256" key="1">
    <source>
        <dbReference type="SAM" id="Phobius"/>
    </source>
</evidence>
<keyword evidence="3" id="KW-1185">Reference proteome</keyword>
<accession>A0A1H3MAJ9</accession>
<organism evidence="2 3">
    <name type="scientific">Halopenitus persicus</name>
    <dbReference type="NCBI Taxonomy" id="1048396"/>
    <lineage>
        <taxon>Archaea</taxon>
        <taxon>Methanobacteriati</taxon>
        <taxon>Methanobacteriota</taxon>
        <taxon>Stenosarchaea group</taxon>
        <taxon>Halobacteria</taxon>
        <taxon>Halobacteriales</taxon>
        <taxon>Haloferacaceae</taxon>
        <taxon>Halopenitus</taxon>
    </lineage>
</organism>
<feature type="transmembrane region" description="Helical" evidence="1">
    <location>
        <begin position="44"/>
        <end position="66"/>
    </location>
</feature>
<keyword evidence="1" id="KW-0812">Transmembrane</keyword>
<name>A0A1H3MAJ9_9EURY</name>
<dbReference type="RefSeq" id="WP_021072430.1">
    <property type="nucleotide sequence ID" value="NZ_FNPC01000009.1"/>
</dbReference>
<dbReference type="Proteomes" id="UP000199079">
    <property type="component" value="Unassembled WGS sequence"/>
</dbReference>
<gene>
    <name evidence="2" type="ORF">SAMN05216564_10922</name>
</gene>
<dbReference type="AlphaFoldDB" id="A0A1H3MAJ9"/>
<keyword evidence="1" id="KW-1133">Transmembrane helix</keyword>
<evidence type="ECO:0000313" key="2">
    <source>
        <dbReference type="EMBL" id="SDY73750.1"/>
    </source>
</evidence>
<dbReference type="EMBL" id="FNPC01000009">
    <property type="protein sequence ID" value="SDY73750.1"/>
    <property type="molecule type" value="Genomic_DNA"/>
</dbReference>